<proteinExistence type="inferred from homology"/>
<dbReference type="GO" id="GO:0016491">
    <property type="term" value="F:oxidoreductase activity"/>
    <property type="evidence" value="ECO:0007669"/>
    <property type="project" value="UniProtKB-KW"/>
</dbReference>
<keyword evidence="1" id="KW-0479">Metal-binding</keyword>
<dbReference type="AlphaFoldDB" id="A0A1X6NVR1"/>
<gene>
    <name evidence="3" type="ORF">BU14_0412s0003</name>
</gene>
<dbReference type="EMBL" id="KV919043">
    <property type="protein sequence ID" value="OSX72708.1"/>
    <property type="molecule type" value="Genomic_DNA"/>
</dbReference>
<comment type="similarity">
    <text evidence="1">Belongs to the iron/ascorbate-dependent oxidoreductase family.</text>
</comment>
<dbReference type="OrthoDB" id="27483at2759"/>
<protein>
    <recommendedName>
        <fullName evidence="2">Fe2OG dioxygenase domain-containing protein</fullName>
    </recommendedName>
</protein>
<keyword evidence="4" id="KW-1185">Reference proteome</keyword>
<dbReference type="Proteomes" id="UP000218209">
    <property type="component" value="Unassembled WGS sequence"/>
</dbReference>
<dbReference type="PANTHER" id="PTHR33099:SF7">
    <property type="entry name" value="MYND-TYPE DOMAIN-CONTAINING PROTEIN"/>
    <property type="match status" value="1"/>
</dbReference>
<dbReference type="Gene3D" id="2.60.120.620">
    <property type="entry name" value="q2cbj1_9rhob like domain"/>
    <property type="match status" value="1"/>
</dbReference>
<name>A0A1X6NVR1_PORUM</name>
<keyword evidence="1" id="KW-0560">Oxidoreductase</keyword>
<feature type="domain" description="Fe2OG dioxygenase" evidence="2">
    <location>
        <begin position="136"/>
        <end position="236"/>
    </location>
</feature>
<sequence length="414" mass="42287">MAPPSPPSPSEQPATMNQDQSFVAERLATIAGKLTPPGRFAAGGPAAGLPNPLLRVAGVGDYLGWPVPGAQVEAVIASGAATRAPYGLGEATVTDAAVRDSWRVPPSRLTWDNPAWDGALAGLVADAAIALGVAPHVGAVLHNLLLYRPGGHFAAHTDTEKVAGMFGTLVVTMPSVYAGGALTVRHGEEAETFEGPAARLEVPTTPHWAAYYADCEHEVTPLTAGHRVVLVYNLVRPPTGGDSAVAAADNEGVTLPSPPVRGHGGSTAVLARFAREWAGYVDFPTTPTALLYLLDHKYTADGVGWGSLKGKDALLAAALRATPAPGGSGGGGSGGAFHLHLVTVHVHQQLGVGVDPAKWGYESPPRGAAGKTRACASRWAPPRCGGAPTESVAGTAASPATTLPLQGARIWIPP</sequence>
<accession>A0A1X6NVR1</accession>
<evidence type="ECO:0000313" key="3">
    <source>
        <dbReference type="EMBL" id="OSX72708.1"/>
    </source>
</evidence>
<organism evidence="3 4">
    <name type="scientific">Porphyra umbilicalis</name>
    <name type="common">Purple laver</name>
    <name type="synonym">Red alga</name>
    <dbReference type="NCBI Taxonomy" id="2786"/>
    <lineage>
        <taxon>Eukaryota</taxon>
        <taxon>Rhodophyta</taxon>
        <taxon>Bangiophyceae</taxon>
        <taxon>Bangiales</taxon>
        <taxon>Bangiaceae</taxon>
        <taxon>Porphyra</taxon>
    </lineage>
</organism>
<keyword evidence="1" id="KW-0408">Iron</keyword>
<dbReference type="InterPro" id="IPR005123">
    <property type="entry name" value="Oxoglu/Fe-dep_dioxygenase_dom"/>
</dbReference>
<dbReference type="GO" id="GO:0046872">
    <property type="term" value="F:metal ion binding"/>
    <property type="evidence" value="ECO:0007669"/>
    <property type="project" value="UniProtKB-KW"/>
</dbReference>
<evidence type="ECO:0000256" key="1">
    <source>
        <dbReference type="RuleBase" id="RU003682"/>
    </source>
</evidence>
<evidence type="ECO:0000259" key="2">
    <source>
        <dbReference type="PROSITE" id="PS51471"/>
    </source>
</evidence>
<evidence type="ECO:0000313" key="4">
    <source>
        <dbReference type="Proteomes" id="UP000218209"/>
    </source>
</evidence>
<reference evidence="3 4" key="1">
    <citation type="submission" date="2017-03" db="EMBL/GenBank/DDBJ databases">
        <title>WGS assembly of Porphyra umbilicalis.</title>
        <authorList>
            <person name="Brawley S.H."/>
            <person name="Blouin N.A."/>
            <person name="Ficko-Blean E."/>
            <person name="Wheeler G.L."/>
            <person name="Lohr M."/>
            <person name="Goodson H.V."/>
            <person name="Jenkins J.W."/>
            <person name="Blaby-Haas C.E."/>
            <person name="Helliwell K.E."/>
            <person name="Chan C."/>
            <person name="Marriage T."/>
            <person name="Bhattacharya D."/>
            <person name="Klein A.S."/>
            <person name="Badis Y."/>
            <person name="Brodie J."/>
            <person name="Cao Y."/>
            <person name="Collen J."/>
            <person name="Dittami S.M."/>
            <person name="Gachon C.M."/>
            <person name="Green B.R."/>
            <person name="Karpowicz S."/>
            <person name="Kim J.W."/>
            <person name="Kudahl U."/>
            <person name="Lin S."/>
            <person name="Michel G."/>
            <person name="Mittag M."/>
            <person name="Olson B.J."/>
            <person name="Pangilinan J."/>
            <person name="Peng Y."/>
            <person name="Qiu H."/>
            <person name="Shu S."/>
            <person name="Singer J.T."/>
            <person name="Smith A.G."/>
            <person name="Sprecher B.N."/>
            <person name="Wagner V."/>
            <person name="Wang W."/>
            <person name="Wang Z.-Y."/>
            <person name="Yan J."/>
            <person name="Yarish C."/>
            <person name="Zoeuner-Riek S."/>
            <person name="Zhuang Y."/>
            <person name="Zou Y."/>
            <person name="Lindquist E.A."/>
            <person name="Grimwood J."/>
            <person name="Barry K."/>
            <person name="Rokhsar D.S."/>
            <person name="Schmutz J."/>
            <person name="Stiller J.W."/>
            <person name="Grossman A.R."/>
            <person name="Prochnik S.E."/>
        </authorList>
    </citation>
    <scope>NUCLEOTIDE SEQUENCE [LARGE SCALE GENOMIC DNA]</scope>
    <source>
        <strain evidence="3">4086291</strain>
    </source>
</reference>
<dbReference type="PANTHER" id="PTHR33099">
    <property type="entry name" value="FE2OG DIOXYGENASE DOMAIN-CONTAINING PROTEIN"/>
    <property type="match status" value="1"/>
</dbReference>
<dbReference type="PROSITE" id="PS51471">
    <property type="entry name" value="FE2OG_OXY"/>
    <property type="match status" value="1"/>
</dbReference>